<reference evidence="2" key="1">
    <citation type="journal article" date="2014" name="Int. J. Syst. Evol. Microbiol.">
        <title>Complete genome sequence of Corynebacterium casei LMG S-19264T (=DSM 44701T), isolated from a smear-ripened cheese.</title>
        <authorList>
            <consortium name="US DOE Joint Genome Institute (JGI-PGF)"/>
            <person name="Walter F."/>
            <person name="Albersmeier A."/>
            <person name="Kalinowski J."/>
            <person name="Ruckert C."/>
        </authorList>
    </citation>
    <scope>NUCLEOTIDE SEQUENCE</scope>
    <source>
        <strain evidence="2">CGMCC 1.16548</strain>
    </source>
</reference>
<name>A0A8J3GRZ2_9MICO</name>
<dbReference type="AlphaFoldDB" id="A0A8J3GRZ2"/>
<dbReference type="Proteomes" id="UP000617531">
    <property type="component" value="Unassembled WGS sequence"/>
</dbReference>
<reference evidence="2" key="2">
    <citation type="submission" date="2020-09" db="EMBL/GenBank/DDBJ databases">
        <authorList>
            <person name="Sun Q."/>
            <person name="Zhou Y."/>
        </authorList>
    </citation>
    <scope>NUCLEOTIDE SEQUENCE</scope>
    <source>
        <strain evidence="2">CGMCC 1.16548</strain>
    </source>
</reference>
<proteinExistence type="predicted"/>
<dbReference type="EMBL" id="BNAI01000005">
    <property type="protein sequence ID" value="GHF21415.1"/>
    <property type="molecule type" value="Genomic_DNA"/>
</dbReference>
<comment type="caution">
    <text evidence="2">The sequence shown here is derived from an EMBL/GenBank/DDBJ whole genome shotgun (WGS) entry which is preliminary data.</text>
</comment>
<sequence length="167" mass="17841">MSDGEAKVPEHIAVYRRLRRLFGNPELRTADGRRRRRAADAAASEPYGLGRDPRGVGDVLAGVAAARGWESPLARAELLASWPEIVGADTAAHTSPVGIENGILTVQCDSTAWAQQLRLMSATVLNSIAERFPAAGVETARFLAPHAPSWKHGPKAVPGRGPRDTYG</sequence>
<gene>
    <name evidence="2" type="ORF">GCM10011600_22870</name>
</gene>
<dbReference type="InterPro" id="IPR007922">
    <property type="entry name" value="DciA-like"/>
</dbReference>
<accession>A0A8J3GRZ2</accession>
<keyword evidence="3" id="KW-1185">Reference proteome</keyword>
<evidence type="ECO:0000313" key="2">
    <source>
        <dbReference type="EMBL" id="GHF21415.1"/>
    </source>
</evidence>
<evidence type="ECO:0000256" key="1">
    <source>
        <dbReference type="SAM" id="MobiDB-lite"/>
    </source>
</evidence>
<organism evidence="2 3">
    <name type="scientific">Pseudolysinimonas yzui</name>
    <dbReference type="NCBI Taxonomy" id="2708254"/>
    <lineage>
        <taxon>Bacteria</taxon>
        <taxon>Bacillati</taxon>
        <taxon>Actinomycetota</taxon>
        <taxon>Actinomycetes</taxon>
        <taxon>Micrococcales</taxon>
        <taxon>Microbacteriaceae</taxon>
        <taxon>Pseudolysinimonas</taxon>
    </lineage>
</organism>
<evidence type="ECO:0008006" key="4">
    <source>
        <dbReference type="Google" id="ProtNLM"/>
    </source>
</evidence>
<dbReference type="Pfam" id="PF05258">
    <property type="entry name" value="DciA"/>
    <property type="match status" value="1"/>
</dbReference>
<protein>
    <recommendedName>
        <fullName evidence="4">DUF721 domain-containing protein</fullName>
    </recommendedName>
</protein>
<dbReference type="RefSeq" id="WP_191283648.1">
    <property type="nucleotide sequence ID" value="NZ_BNAI01000005.1"/>
</dbReference>
<dbReference type="PANTHER" id="PTHR36456:SF1">
    <property type="entry name" value="UPF0232 PROTEIN SCO3875"/>
    <property type="match status" value="1"/>
</dbReference>
<evidence type="ECO:0000313" key="3">
    <source>
        <dbReference type="Proteomes" id="UP000617531"/>
    </source>
</evidence>
<dbReference type="PANTHER" id="PTHR36456">
    <property type="entry name" value="UPF0232 PROTEIN SCO3875"/>
    <property type="match status" value="1"/>
</dbReference>
<feature type="region of interest" description="Disordered" evidence="1">
    <location>
        <begin position="148"/>
        <end position="167"/>
    </location>
</feature>